<name>A0A1Z4LQY8_9CYAN</name>
<organism evidence="2 3">
    <name type="scientific">Calothrix parasitica NIES-267</name>
    <dbReference type="NCBI Taxonomy" id="1973488"/>
    <lineage>
        <taxon>Bacteria</taxon>
        <taxon>Bacillati</taxon>
        <taxon>Cyanobacteriota</taxon>
        <taxon>Cyanophyceae</taxon>
        <taxon>Nostocales</taxon>
        <taxon>Calotrichaceae</taxon>
        <taxon>Calothrix</taxon>
    </lineage>
</organism>
<feature type="transmembrane region" description="Helical" evidence="1">
    <location>
        <begin position="52"/>
        <end position="72"/>
    </location>
</feature>
<evidence type="ECO:0000256" key="1">
    <source>
        <dbReference type="SAM" id="Phobius"/>
    </source>
</evidence>
<evidence type="ECO:0000313" key="2">
    <source>
        <dbReference type="EMBL" id="BAY83646.1"/>
    </source>
</evidence>
<evidence type="ECO:0000313" key="3">
    <source>
        <dbReference type="Proteomes" id="UP000218418"/>
    </source>
</evidence>
<feature type="transmembrane region" description="Helical" evidence="1">
    <location>
        <begin position="92"/>
        <end position="115"/>
    </location>
</feature>
<protein>
    <submittedName>
        <fullName evidence="2">Uncharacterized protein</fullName>
    </submittedName>
</protein>
<keyword evidence="1" id="KW-0812">Transmembrane</keyword>
<keyword evidence="1" id="KW-0472">Membrane</keyword>
<gene>
    <name evidence="2" type="ORF">NIES267_31360</name>
</gene>
<dbReference type="Proteomes" id="UP000218418">
    <property type="component" value="Chromosome"/>
</dbReference>
<feature type="transmembrane region" description="Helical" evidence="1">
    <location>
        <begin position="160"/>
        <end position="177"/>
    </location>
</feature>
<sequence length="187" mass="20828">MLFLNWIIATGAAGFFIGYMAAPTDFFWELIASGFVVGIAQWVVLQRYIKSAVWWIPISGFGWILGIFLMIFTRDIFNPVVDFLTSVGGLWGVFWLNLVRQPINFAVFGFAQWLVLRHHFRYGFWWIFASALSGAFRGALGSYACAATCKIGRGSISNGLGWAASAAITGIVLVWLIENHYKNLPSG</sequence>
<feature type="transmembrane region" description="Helical" evidence="1">
    <location>
        <begin position="122"/>
        <end position="140"/>
    </location>
</feature>
<reference evidence="2 3" key="1">
    <citation type="submission" date="2017-06" db="EMBL/GenBank/DDBJ databases">
        <title>Genome sequencing of cyanobaciteial culture collection at National Institute for Environmental Studies (NIES).</title>
        <authorList>
            <person name="Hirose Y."/>
            <person name="Shimura Y."/>
            <person name="Fujisawa T."/>
            <person name="Nakamura Y."/>
            <person name="Kawachi M."/>
        </authorList>
    </citation>
    <scope>NUCLEOTIDE SEQUENCE [LARGE SCALE GENOMIC DNA]</scope>
    <source>
        <strain evidence="2 3">NIES-267</strain>
    </source>
</reference>
<dbReference type="OrthoDB" id="510168at2"/>
<accession>A0A1Z4LQY8</accession>
<keyword evidence="3" id="KW-1185">Reference proteome</keyword>
<dbReference type="AlphaFoldDB" id="A0A1Z4LQY8"/>
<dbReference type="EMBL" id="AP018227">
    <property type="protein sequence ID" value="BAY83646.1"/>
    <property type="molecule type" value="Genomic_DNA"/>
</dbReference>
<feature type="transmembrane region" description="Helical" evidence="1">
    <location>
        <begin position="26"/>
        <end position="45"/>
    </location>
</feature>
<proteinExistence type="predicted"/>
<keyword evidence="1" id="KW-1133">Transmembrane helix</keyword>